<feature type="transmembrane region" description="Helical" evidence="15">
    <location>
        <begin position="183"/>
        <end position="209"/>
    </location>
</feature>
<sequence length="1745" mass="193647">MSTTSGGDTKHMQENSVTTLYDGDRTVVNHRVSPPSSSNADSGLDNSNTESSSGDAKLIIDVPDFSREMETPRTGIDNPSFETDKTDVPKPLTNGHNGTVNQEKDKMAEAVNLELINMKPFAKSINGKENGVPTKKKETAVNMNDTYDDYFIPVNEHKKYIRGGEKLYVTKDKRDMNQSKKPFMCWVFGLVLLAAAVIVAILASTGIIFNNETALESRNFMENEKIAGFGNHHGHFSSVSPPPSVESSSPFSPPTTDMSGVYLPRTVQGEIVIDNMQFTPDLANRSSGEFQRFARSIETELKNVLFKNQPLSTVNDDIHIKVIEFSPGSVVAKYRIGWEYKDDSEPQDLIDAVTLNTRLDSYLRESNGFLYNYRVPIHRLRSDPVMDKCKIDNGKCSHYCSYDYKNLEFECSCPPELTISENMKDCKRIIEEDSFDTMSEYDSFPKFEPSLVPETKSEAEPELKTETEPSSKSEPSSEPEFKHEPEPSSVPAVEPEPKQSSEPEITAEFESSPEPEVKAEPKPSSVSEVKSESEPSLVSEVKSEQESSSETEVKAEPEPSLVSEVKSEQESSSETEVKTEPEPSSEPEVKAEPEPSSVLEVKSEPEPSSVPEVKAEPEPSSVLEVKAEPEPSSVPEVKAEPEPSSVPEVKAEPEPSSVPEVKAEPEPSSVPDVKTEPEPSSVPDVKTEPEPSSVPEVKAEPEPNSVSEVKSEPEPSSEPEVKAELEPNSVSEVKSEPEPSSEPEVKSELEPNSVSSVKPESEMKSNQPELSPEQEIKSESEFVTKTEPDTKPEPEPSADPDSKSSFIDSYESLSDVDISSDSDFAEQNNKPFSSSSTQKSILNMDQSDREAKSHSQEVFSHEIKPEVTYIVSTESEFETKTESASKDNLKPKESSELLGDVDLNDPEESTTIPSITENWLTTASSIIPGIPKLPSDLEVTEKENVSTEEEMKTESLGLEQMELKSENKTSIDLILDSHTESLIEKITEIPELTILDNVKDLSDIVTVSSIDTDLTIKEDINLSIKELENITTEHVTEFVDMTTMSPTIEQELIKPLHSSTDPNFSEKIHSDDLITLEKTSIPDPTKKLQSLTSLEDQITNSPNVDVLSTSTQSSFDNFSENSSPDEQDAIDQIITHSSESNFSDVVNENDNMSALDLYQKPESKKKDKKTSKNPEFYLSDSGFTKRNKTKTEKENKKNNKSDAMDMMPELLNSNKCEEGQFQCMNGTTKDGSYCIKMSSRCDTNKDCTDNSDEYDCVENACSGNFQCKSGECLQRNLVCNNIMECEDGSDEQSCDSWKCTNDEKQCTGGQCLPVSYFCDGKSDCNDHSDELQCNSTCDGYQCSNSYCISSTLQCNGVNDCSGGEDEQNCECNSNEFKCNTGSECIPKNQVCDNIAQCTDRSDEWQCVQLDGVQLFAKKESEIAMKVCSDNWTDTWSNFVCQSLGFTETKTTNFRTNENSTENFVGYLKLKDNSTLNSSKSLTGYLESASTSCDTVEIKCSSKHLCGDFGGKDPLSMEMWPSVVYLHNAKTHKSCTSSLVKRNWILSSYSCVHSIDESLSPEQWEVISSKSRVANEQNLTKRSVSRIISHPGVKFEKFRYFNNSVLVELSTPYDLSDEVNTICLPEQVVDNKQPCVTASWSYESPGVFKQFSRYLSEPLMQTDLCNSTEHFNGFLTEQEICVASKEMEASNMEIGSPLMCLAENGLWQLQGMLSYRGGYGRSSKPSLYNAIVESVPWIENTIAFGV</sequence>
<evidence type="ECO:0000256" key="1">
    <source>
        <dbReference type="ARBA" id="ARBA00004606"/>
    </source>
</evidence>
<comment type="subcellular location">
    <subcellularLocation>
        <location evidence="1">Membrane</location>
        <topology evidence="1">Single-pass type II membrane protein</topology>
    </subcellularLocation>
</comment>
<dbReference type="GO" id="GO:0043235">
    <property type="term" value="C:receptor complex"/>
    <property type="evidence" value="ECO:0007669"/>
    <property type="project" value="TreeGrafter"/>
</dbReference>
<keyword evidence="19" id="KW-1185">Reference proteome</keyword>
<evidence type="ECO:0000256" key="6">
    <source>
        <dbReference type="ARBA" id="ARBA00022825"/>
    </source>
</evidence>
<evidence type="ECO:0000256" key="9">
    <source>
        <dbReference type="ARBA" id="ARBA00023136"/>
    </source>
</evidence>
<dbReference type="EnsemblMetazoa" id="XM_001950873.5">
    <property type="protein sequence ID" value="XP_001950908.3"/>
    <property type="gene ID" value="LOC100169235"/>
</dbReference>
<dbReference type="InterPro" id="IPR000082">
    <property type="entry name" value="SEA_dom"/>
</dbReference>
<feature type="region of interest" description="Disordered" evidence="14">
    <location>
        <begin position="1"/>
        <end position="57"/>
    </location>
</feature>
<feature type="disulfide bond" evidence="13">
    <location>
        <begin position="1279"/>
        <end position="1294"/>
    </location>
</feature>
<dbReference type="RefSeq" id="XP_001950908.3">
    <property type="nucleotide sequence ID" value="XM_001950873.4"/>
</dbReference>
<feature type="domain" description="Peptidase S1" evidence="17">
    <location>
        <begin position="1507"/>
        <end position="1742"/>
    </location>
</feature>
<evidence type="ECO:0000256" key="13">
    <source>
        <dbReference type="PROSITE-ProRule" id="PRU00124"/>
    </source>
</evidence>
<feature type="compositionally biased region" description="Polar residues" evidence="14">
    <location>
        <begin position="34"/>
        <end position="54"/>
    </location>
</feature>
<organism evidence="18 19">
    <name type="scientific">Acyrthosiphon pisum</name>
    <name type="common">Pea aphid</name>
    <dbReference type="NCBI Taxonomy" id="7029"/>
    <lineage>
        <taxon>Eukaryota</taxon>
        <taxon>Metazoa</taxon>
        <taxon>Ecdysozoa</taxon>
        <taxon>Arthropoda</taxon>
        <taxon>Hexapoda</taxon>
        <taxon>Insecta</taxon>
        <taxon>Pterygota</taxon>
        <taxon>Neoptera</taxon>
        <taxon>Paraneoptera</taxon>
        <taxon>Hemiptera</taxon>
        <taxon>Sternorrhyncha</taxon>
        <taxon>Aphidomorpha</taxon>
        <taxon>Aphidoidea</taxon>
        <taxon>Aphididae</taxon>
        <taxon>Macrosiphini</taxon>
        <taxon>Acyrthosiphon</taxon>
    </lineage>
</organism>
<dbReference type="Gene3D" id="4.10.400.10">
    <property type="entry name" value="Low-density Lipoprotein Receptor"/>
    <property type="match status" value="5"/>
</dbReference>
<keyword evidence="3 15" id="KW-0812">Transmembrane</keyword>
<feature type="compositionally biased region" description="Basic and acidic residues" evidence="14">
    <location>
        <begin position="565"/>
        <end position="593"/>
    </location>
</feature>
<dbReference type="PANTHER" id="PTHR22722:SF5">
    <property type="entry name" value="LOW-DENSITY LIPOPROTEIN RECEPTOR-RELATED PROTEIN 1B"/>
    <property type="match status" value="1"/>
</dbReference>
<keyword evidence="10 13" id="KW-1015">Disulfide bond</keyword>
<dbReference type="PROSITE" id="PS50024">
    <property type="entry name" value="SEA"/>
    <property type="match status" value="1"/>
</dbReference>
<evidence type="ECO:0000256" key="5">
    <source>
        <dbReference type="ARBA" id="ARBA00022801"/>
    </source>
</evidence>
<name>A0A8R1W3E5_ACYPI</name>
<keyword evidence="9 15" id="KW-0472">Membrane</keyword>
<dbReference type="InterPro" id="IPR036772">
    <property type="entry name" value="SRCR-like_dom_sf"/>
</dbReference>
<feature type="domain" description="SEA" evidence="16">
    <location>
        <begin position="263"/>
        <end position="387"/>
    </location>
</feature>
<feature type="disulfide bond" evidence="13">
    <location>
        <begin position="1267"/>
        <end position="1285"/>
    </location>
</feature>
<feature type="disulfide bond" evidence="13">
    <location>
        <begin position="1354"/>
        <end position="1369"/>
    </location>
</feature>
<dbReference type="Proteomes" id="UP000007819">
    <property type="component" value="Chromosome A1"/>
</dbReference>
<feature type="compositionally biased region" description="Polar residues" evidence="14">
    <location>
        <begin position="825"/>
        <end position="845"/>
    </location>
</feature>
<evidence type="ECO:0000256" key="7">
    <source>
        <dbReference type="ARBA" id="ARBA00022968"/>
    </source>
</evidence>
<keyword evidence="2" id="KW-0645">Protease</keyword>
<dbReference type="InterPro" id="IPR043504">
    <property type="entry name" value="Peptidase_S1_PA_chymotrypsin"/>
</dbReference>
<keyword evidence="4" id="KW-0677">Repeat</keyword>
<dbReference type="Gene3D" id="2.40.10.10">
    <property type="entry name" value="Trypsin-like serine proteases"/>
    <property type="match status" value="2"/>
</dbReference>
<dbReference type="GO" id="GO:0005041">
    <property type="term" value="F:low-density lipoprotein particle receptor activity"/>
    <property type="evidence" value="ECO:0007669"/>
    <property type="project" value="TreeGrafter"/>
</dbReference>
<feature type="disulfide bond" evidence="13">
    <location>
        <begin position="1299"/>
        <end position="1311"/>
    </location>
</feature>
<feature type="compositionally biased region" description="Low complexity" evidence="14">
    <location>
        <begin position="522"/>
        <end position="540"/>
    </location>
</feature>
<dbReference type="SUPFAM" id="SSF56487">
    <property type="entry name" value="SRCR-like"/>
    <property type="match status" value="1"/>
</dbReference>
<evidence type="ECO:0000256" key="8">
    <source>
        <dbReference type="ARBA" id="ARBA00022989"/>
    </source>
</evidence>
<proteinExistence type="predicted"/>
<evidence type="ECO:0000259" key="16">
    <source>
        <dbReference type="PROSITE" id="PS50024"/>
    </source>
</evidence>
<feature type="disulfide bond" evidence="13">
    <location>
        <begin position="1342"/>
        <end position="1360"/>
    </location>
</feature>
<feature type="region of interest" description="Disordered" evidence="14">
    <location>
        <begin position="69"/>
        <end position="100"/>
    </location>
</feature>
<dbReference type="GeneID" id="100169235"/>
<feature type="disulfide bond" evidence="13">
    <location>
        <begin position="1306"/>
        <end position="1324"/>
    </location>
</feature>
<feature type="compositionally biased region" description="Polar residues" evidence="14">
    <location>
        <begin position="1103"/>
        <end position="1122"/>
    </location>
</feature>
<dbReference type="PROSITE" id="PS50068">
    <property type="entry name" value="LDLRA_2"/>
    <property type="match status" value="5"/>
</dbReference>
<feature type="disulfide bond" evidence="13">
    <location>
        <begin position="1391"/>
        <end position="1406"/>
    </location>
</feature>
<dbReference type="PROSITE" id="PS01209">
    <property type="entry name" value="LDLRA_1"/>
    <property type="match status" value="3"/>
</dbReference>
<comment type="caution">
    <text evidence="13">Lacks conserved residue(s) required for the propagation of feature annotation.</text>
</comment>
<dbReference type="Pfam" id="PF00057">
    <property type="entry name" value="Ldl_recept_a"/>
    <property type="match status" value="5"/>
</dbReference>
<dbReference type="CDD" id="cd00112">
    <property type="entry name" value="LDLa"/>
    <property type="match status" value="5"/>
</dbReference>
<feature type="compositionally biased region" description="Basic and acidic residues" evidence="14">
    <location>
        <begin position="846"/>
        <end position="865"/>
    </location>
</feature>
<dbReference type="OrthoDB" id="9990982at2759"/>
<dbReference type="SUPFAM" id="SSF50494">
    <property type="entry name" value="Trypsin-like serine proteases"/>
    <property type="match status" value="1"/>
</dbReference>
<feature type="compositionally biased region" description="Basic and acidic residues" evidence="14">
    <location>
        <begin position="455"/>
        <end position="471"/>
    </location>
</feature>
<dbReference type="GO" id="GO:0004252">
    <property type="term" value="F:serine-type endopeptidase activity"/>
    <property type="evidence" value="ECO:0007669"/>
    <property type="project" value="InterPro"/>
</dbReference>
<evidence type="ECO:0000259" key="17">
    <source>
        <dbReference type="PROSITE" id="PS50240"/>
    </source>
</evidence>
<feature type="compositionally biased region" description="Basic and acidic residues" evidence="14">
    <location>
        <begin position="541"/>
        <end position="557"/>
    </location>
</feature>
<dbReference type="PRINTS" id="PR00261">
    <property type="entry name" value="LDLRECEPTOR"/>
</dbReference>
<evidence type="ECO:0000256" key="4">
    <source>
        <dbReference type="ARBA" id="ARBA00022737"/>
    </source>
</evidence>
<dbReference type="PANTHER" id="PTHR22722">
    <property type="entry name" value="LOW-DENSITY LIPOPROTEIN RECEPTOR-RELATED PROTEIN 2-RELATED"/>
    <property type="match status" value="1"/>
</dbReference>
<evidence type="ECO:0000256" key="10">
    <source>
        <dbReference type="ARBA" id="ARBA00023157"/>
    </source>
</evidence>
<dbReference type="InterPro" id="IPR001190">
    <property type="entry name" value="SRCR"/>
</dbReference>
<evidence type="ECO:0000256" key="12">
    <source>
        <dbReference type="ARBA" id="ARBA00023180"/>
    </source>
</evidence>
<feature type="disulfide bond" evidence="13">
    <location>
        <begin position="1318"/>
        <end position="1333"/>
    </location>
</feature>
<reference evidence="18" key="2">
    <citation type="submission" date="2022-06" db="UniProtKB">
        <authorList>
            <consortium name="EnsemblMetazoa"/>
        </authorList>
    </citation>
    <scope>IDENTIFICATION</scope>
</reference>
<feature type="region of interest" description="Disordered" evidence="14">
    <location>
        <begin position="440"/>
        <end position="910"/>
    </location>
</feature>
<dbReference type="PROSITE" id="PS50240">
    <property type="entry name" value="TRYPSIN_DOM"/>
    <property type="match status" value="1"/>
</dbReference>
<dbReference type="Pfam" id="PF15494">
    <property type="entry name" value="SRCR_2"/>
    <property type="match status" value="1"/>
</dbReference>
<dbReference type="InterPro" id="IPR002172">
    <property type="entry name" value="LDrepeatLR_classA_rpt"/>
</dbReference>
<feature type="compositionally biased region" description="Polar residues" evidence="14">
    <location>
        <begin position="752"/>
        <end position="769"/>
    </location>
</feature>
<dbReference type="KEGG" id="api:100169235"/>
<dbReference type="InterPro" id="IPR001254">
    <property type="entry name" value="Trypsin_dom"/>
</dbReference>
<accession>A0A8R1W3E5</accession>
<feature type="compositionally biased region" description="Basic and acidic residues" evidence="14">
    <location>
        <begin position="774"/>
        <end position="794"/>
    </location>
</feature>
<dbReference type="SMART" id="SM00192">
    <property type="entry name" value="LDLa"/>
    <property type="match status" value="5"/>
</dbReference>
<dbReference type="InterPro" id="IPR009003">
    <property type="entry name" value="Peptidase_S1_PA"/>
</dbReference>
<feature type="compositionally biased region" description="Basic and acidic residues" evidence="14">
    <location>
        <begin position="733"/>
        <end position="749"/>
    </location>
</feature>
<keyword evidence="5" id="KW-0378">Hydrolase</keyword>
<keyword evidence="6" id="KW-0720">Serine protease</keyword>
<dbReference type="Pfam" id="PF00089">
    <property type="entry name" value="Trypsin"/>
    <property type="match status" value="1"/>
</dbReference>
<feature type="compositionally biased region" description="Basic and acidic residues" evidence="14">
    <location>
        <begin position="709"/>
        <end position="725"/>
    </location>
</feature>
<dbReference type="InterPro" id="IPR023415">
    <property type="entry name" value="LDLR_class-A_CS"/>
</dbReference>
<evidence type="ECO:0000256" key="2">
    <source>
        <dbReference type="ARBA" id="ARBA00022670"/>
    </source>
</evidence>
<dbReference type="Pfam" id="PF01390">
    <property type="entry name" value="SEA"/>
    <property type="match status" value="1"/>
</dbReference>
<protein>
    <submittedName>
        <fullName evidence="18">Uncharacterized protein</fullName>
    </submittedName>
</protein>
<keyword evidence="8 15" id="KW-1133">Transmembrane helix</keyword>
<dbReference type="SUPFAM" id="SSF82671">
    <property type="entry name" value="SEA domain"/>
    <property type="match status" value="1"/>
</dbReference>
<keyword evidence="7" id="KW-0735">Signal-anchor</keyword>
<keyword evidence="11" id="KW-0675">Receptor</keyword>
<evidence type="ECO:0000313" key="18">
    <source>
        <dbReference type="EnsemblMetazoa" id="XP_001950908.3"/>
    </source>
</evidence>
<dbReference type="GO" id="GO:0006508">
    <property type="term" value="P:proteolysis"/>
    <property type="evidence" value="ECO:0007669"/>
    <property type="project" value="UniProtKB-KW"/>
</dbReference>
<feature type="region of interest" description="Disordered" evidence="14">
    <location>
        <begin position="1156"/>
        <end position="1202"/>
    </location>
</feature>
<evidence type="ECO:0000256" key="11">
    <source>
        <dbReference type="ARBA" id="ARBA00023170"/>
    </source>
</evidence>
<evidence type="ECO:0000313" key="19">
    <source>
        <dbReference type="Proteomes" id="UP000007819"/>
    </source>
</evidence>
<feature type="compositionally biased region" description="Basic and acidic residues" evidence="14">
    <location>
        <begin position="1189"/>
        <end position="1202"/>
    </location>
</feature>
<dbReference type="GO" id="GO:0005886">
    <property type="term" value="C:plasma membrane"/>
    <property type="evidence" value="ECO:0007669"/>
    <property type="project" value="TreeGrafter"/>
</dbReference>
<evidence type="ECO:0000256" key="3">
    <source>
        <dbReference type="ARBA" id="ARBA00022692"/>
    </source>
</evidence>
<dbReference type="InterPro" id="IPR036364">
    <property type="entry name" value="SEA_dom_sf"/>
</dbReference>
<evidence type="ECO:0000256" key="15">
    <source>
        <dbReference type="SAM" id="Phobius"/>
    </source>
</evidence>
<feature type="region of interest" description="Disordered" evidence="14">
    <location>
        <begin position="1103"/>
        <end position="1126"/>
    </location>
</feature>
<keyword evidence="12" id="KW-0325">Glycoprotein</keyword>
<dbReference type="InterPro" id="IPR051221">
    <property type="entry name" value="LDLR-related"/>
</dbReference>
<reference evidence="19" key="1">
    <citation type="submission" date="2010-06" db="EMBL/GenBank/DDBJ databases">
        <authorList>
            <person name="Jiang H."/>
            <person name="Abraham K."/>
            <person name="Ali S."/>
            <person name="Alsbrooks S.L."/>
            <person name="Anim B.N."/>
            <person name="Anosike U.S."/>
            <person name="Attaway T."/>
            <person name="Bandaranaike D.P."/>
            <person name="Battles P.K."/>
            <person name="Bell S.N."/>
            <person name="Bell A.V."/>
            <person name="Beltran B."/>
            <person name="Bickham C."/>
            <person name="Bustamante Y."/>
            <person name="Caleb T."/>
            <person name="Canada A."/>
            <person name="Cardenas V."/>
            <person name="Carter K."/>
            <person name="Chacko J."/>
            <person name="Chandrabose M.N."/>
            <person name="Chavez D."/>
            <person name="Chavez A."/>
            <person name="Chen L."/>
            <person name="Chu H.-S."/>
            <person name="Claassen K.J."/>
            <person name="Cockrell R."/>
            <person name="Collins M."/>
            <person name="Cooper J.A."/>
            <person name="Cree A."/>
            <person name="Curry S.M."/>
            <person name="Da Y."/>
            <person name="Dao M.D."/>
            <person name="Das B."/>
            <person name="Davila M.-L."/>
            <person name="Davy-Carroll L."/>
            <person name="Denson S."/>
            <person name="Dinh H."/>
            <person name="Ebong V.E."/>
            <person name="Edwards J.R."/>
            <person name="Egan A."/>
            <person name="El-Daye J."/>
            <person name="Escobedo L."/>
            <person name="Fernandez S."/>
            <person name="Fernando P.R."/>
            <person name="Flagg N."/>
            <person name="Forbes L.D."/>
            <person name="Fowler R.G."/>
            <person name="Fu Q."/>
            <person name="Gabisi R.A."/>
            <person name="Ganer J."/>
            <person name="Garbino Pronczuk A."/>
            <person name="Garcia R.M."/>
            <person name="Garner T."/>
            <person name="Garrett T.E."/>
            <person name="Gonzalez D.A."/>
            <person name="Hamid H."/>
            <person name="Hawkins E.S."/>
            <person name="Hirani K."/>
            <person name="Hogues M.E."/>
            <person name="Hollins B."/>
            <person name="Hsiao C.-H."/>
            <person name="Jabil R."/>
            <person name="James M.L."/>
            <person name="Jhangiani S.N."/>
            <person name="Johnson B."/>
            <person name="Johnson Q."/>
            <person name="Joshi V."/>
            <person name="Kalu J.B."/>
            <person name="Kam C."/>
            <person name="Kashfia A."/>
            <person name="Keebler J."/>
            <person name="Kisamo H."/>
            <person name="Kovar C.L."/>
            <person name="Lago L.A."/>
            <person name="Lai C.-Y."/>
            <person name="Laidlaw J."/>
            <person name="Lara F."/>
            <person name="Le T.-K."/>
            <person name="Lee S.L."/>
            <person name="Legall F.H."/>
            <person name="Lemon S.J."/>
            <person name="Lewis L.R."/>
            <person name="Li B."/>
            <person name="Liu Y."/>
            <person name="Liu Y.-S."/>
            <person name="Lopez J."/>
            <person name="Lozado R.J."/>
            <person name="Lu J."/>
            <person name="Madu R.C."/>
            <person name="Maheshwari M."/>
            <person name="Maheshwari R."/>
            <person name="Malloy K."/>
            <person name="Martinez E."/>
            <person name="Mathew T."/>
            <person name="Mercado I.C."/>
            <person name="Mercado C."/>
            <person name="Meyer B."/>
            <person name="Montgomery K."/>
            <person name="Morgan M.B."/>
            <person name="Munidasa M."/>
            <person name="Nazareth L.V."/>
            <person name="Nelson J."/>
            <person name="Ng B.M."/>
            <person name="Nguyen N.B."/>
            <person name="Nguyen P.Q."/>
            <person name="Nguyen T."/>
            <person name="Obregon M."/>
            <person name="Okwuonu G.O."/>
            <person name="Onwere C.G."/>
            <person name="Orozco G."/>
            <person name="Parra A."/>
            <person name="Patel S."/>
            <person name="Patil S."/>
            <person name="Perez A."/>
            <person name="Perez Y."/>
            <person name="Pham C."/>
            <person name="Primus E.L."/>
            <person name="Pu L.-L."/>
            <person name="Puazo M."/>
            <person name="Qin X."/>
            <person name="Quiroz J.B."/>
            <person name="Reese J."/>
            <person name="Richards S."/>
            <person name="Rives C.M."/>
            <person name="Robberts R."/>
            <person name="Ruiz S.J."/>
            <person name="Ruiz M.J."/>
            <person name="Santibanez J."/>
            <person name="Schneider B.W."/>
            <person name="Sisson I."/>
            <person name="Smith M."/>
            <person name="Sodergren E."/>
            <person name="Song X.-Z."/>
            <person name="Song B.B."/>
            <person name="Summersgill H."/>
            <person name="Thelus R."/>
            <person name="Thornton R.D."/>
            <person name="Trejos Z.Y."/>
            <person name="Usmani K."/>
            <person name="Vattathil S."/>
            <person name="Villasana D."/>
            <person name="Walker D.L."/>
            <person name="Wang S."/>
            <person name="Wang K."/>
            <person name="White C.S."/>
            <person name="Williams A.C."/>
            <person name="Williamson J."/>
            <person name="Wilson K."/>
            <person name="Woghiren I.O."/>
            <person name="Woodworth J.R."/>
            <person name="Worley K.C."/>
            <person name="Wright R.A."/>
            <person name="Wu W."/>
            <person name="Young L."/>
            <person name="Zhang L."/>
            <person name="Zhang J."/>
            <person name="Zhu Y."/>
            <person name="Muzny D.M."/>
            <person name="Weinstock G."/>
            <person name="Gibbs R.A."/>
        </authorList>
    </citation>
    <scope>NUCLEOTIDE SEQUENCE [LARGE SCALE GENOMIC DNA]</scope>
    <source>
        <strain evidence="19">LSR1</strain>
    </source>
</reference>
<dbReference type="Gene3D" id="3.30.70.960">
    <property type="entry name" value="SEA domain"/>
    <property type="match status" value="1"/>
</dbReference>
<dbReference type="SMART" id="SM00020">
    <property type="entry name" value="Tryp_SPc"/>
    <property type="match status" value="1"/>
</dbReference>
<feature type="compositionally biased region" description="Basic and acidic residues" evidence="14">
    <location>
        <begin position="877"/>
        <end position="895"/>
    </location>
</feature>
<dbReference type="InterPro" id="IPR036055">
    <property type="entry name" value="LDL_receptor-like_sf"/>
</dbReference>
<dbReference type="SUPFAM" id="SSF57424">
    <property type="entry name" value="LDL receptor-like module"/>
    <property type="match status" value="5"/>
</dbReference>
<feature type="disulfide bond" evidence="13">
    <location>
        <begin position="1241"/>
        <end position="1256"/>
    </location>
</feature>
<evidence type="ECO:0000256" key="14">
    <source>
        <dbReference type="SAM" id="MobiDB-lite"/>
    </source>
</evidence>